<dbReference type="GO" id="GO:0006210">
    <property type="term" value="P:thymine catabolic process"/>
    <property type="evidence" value="ECO:0007669"/>
    <property type="project" value="TreeGrafter"/>
</dbReference>
<evidence type="ECO:0000313" key="4">
    <source>
        <dbReference type="Proteomes" id="UP000681720"/>
    </source>
</evidence>
<dbReference type="PANTHER" id="PTHR43073:SF2">
    <property type="entry name" value="DIHYDROPYRIMIDINE DEHYDROGENASE [NADP(+)]"/>
    <property type="match status" value="1"/>
</dbReference>
<dbReference type="SUPFAM" id="SSF51905">
    <property type="entry name" value="FAD/NAD(P)-binding domain"/>
    <property type="match status" value="1"/>
</dbReference>
<accession>A0A8S3DH51</accession>
<proteinExistence type="predicted"/>
<evidence type="ECO:0000313" key="2">
    <source>
        <dbReference type="EMBL" id="CAF4811449.1"/>
    </source>
</evidence>
<dbReference type="GO" id="GO:0017113">
    <property type="term" value="F:dihydropyrimidine dehydrogenase (NADP+) activity"/>
    <property type="evidence" value="ECO:0007669"/>
    <property type="project" value="TreeGrafter"/>
</dbReference>
<dbReference type="Proteomes" id="UP000681720">
    <property type="component" value="Unassembled WGS sequence"/>
</dbReference>
<name>A0A8S3DH51_9BILA</name>
<keyword evidence="1" id="KW-0560">Oxidoreductase</keyword>
<protein>
    <submittedName>
        <fullName evidence="3">Uncharacterized protein</fullName>
    </submittedName>
</protein>
<organism evidence="3 4">
    <name type="scientific">Rotaria magnacalcarata</name>
    <dbReference type="NCBI Taxonomy" id="392030"/>
    <lineage>
        <taxon>Eukaryota</taxon>
        <taxon>Metazoa</taxon>
        <taxon>Spiralia</taxon>
        <taxon>Gnathifera</taxon>
        <taxon>Rotifera</taxon>
        <taxon>Eurotatoria</taxon>
        <taxon>Bdelloidea</taxon>
        <taxon>Philodinida</taxon>
        <taxon>Philodinidae</taxon>
        <taxon>Rotaria</taxon>
    </lineage>
</organism>
<evidence type="ECO:0000256" key="1">
    <source>
        <dbReference type="ARBA" id="ARBA00023002"/>
    </source>
</evidence>
<dbReference type="AlphaFoldDB" id="A0A8S3DH51"/>
<dbReference type="GO" id="GO:0006212">
    <property type="term" value="P:uracil catabolic process"/>
    <property type="evidence" value="ECO:0007669"/>
    <property type="project" value="TreeGrafter"/>
</dbReference>
<dbReference type="Gene3D" id="3.50.50.60">
    <property type="entry name" value="FAD/NAD(P)-binding domain"/>
    <property type="match status" value="1"/>
</dbReference>
<reference evidence="3" key="1">
    <citation type="submission" date="2021-02" db="EMBL/GenBank/DDBJ databases">
        <authorList>
            <person name="Nowell W R."/>
        </authorList>
    </citation>
    <scope>NUCLEOTIDE SEQUENCE</scope>
</reference>
<dbReference type="GO" id="GO:0050661">
    <property type="term" value="F:NADP binding"/>
    <property type="evidence" value="ECO:0007669"/>
    <property type="project" value="TreeGrafter"/>
</dbReference>
<dbReference type="Proteomes" id="UP000681967">
    <property type="component" value="Unassembled WGS sequence"/>
</dbReference>
<dbReference type="PANTHER" id="PTHR43073">
    <property type="entry name" value="DIHYDROPYRIMIDINE DEHYDROGENASE [NADP(+)]"/>
    <property type="match status" value="1"/>
</dbReference>
<comment type="caution">
    <text evidence="3">The sequence shown here is derived from an EMBL/GenBank/DDBJ whole genome shotgun (WGS) entry which is preliminary data.</text>
</comment>
<sequence length="65" mass="7425">SAIRCGATKVFVCFRKGFNQMRAVPEEVDVAMEERCEFLPFCSPKQVFVKNGKITSMEFVKTEQT</sequence>
<dbReference type="EMBL" id="CAJOBJ010207184">
    <property type="protein sequence ID" value="CAF5000548.1"/>
    <property type="molecule type" value="Genomic_DNA"/>
</dbReference>
<dbReference type="GO" id="GO:0005829">
    <property type="term" value="C:cytosol"/>
    <property type="evidence" value="ECO:0007669"/>
    <property type="project" value="TreeGrafter"/>
</dbReference>
<dbReference type="GO" id="GO:0002058">
    <property type="term" value="F:uracil binding"/>
    <property type="evidence" value="ECO:0007669"/>
    <property type="project" value="TreeGrafter"/>
</dbReference>
<gene>
    <name evidence="2" type="ORF">BYL167_LOCUS48581</name>
    <name evidence="3" type="ORF">GIL414_LOCUS57211</name>
</gene>
<feature type="non-terminal residue" evidence="3">
    <location>
        <position position="1"/>
    </location>
</feature>
<evidence type="ECO:0000313" key="3">
    <source>
        <dbReference type="EMBL" id="CAF5000548.1"/>
    </source>
</evidence>
<dbReference type="InterPro" id="IPR036188">
    <property type="entry name" value="FAD/NAD-bd_sf"/>
</dbReference>
<feature type="non-terminal residue" evidence="3">
    <location>
        <position position="65"/>
    </location>
</feature>
<dbReference type="EMBL" id="CAJOBH010142356">
    <property type="protein sequence ID" value="CAF4811449.1"/>
    <property type="molecule type" value="Genomic_DNA"/>
</dbReference>